<name>A0A1I6SM43_9BACL</name>
<sequence length="290" mass="33408">MVDESILLFVYGTLLRGEAANHYLKDAEPIAMQAWVEGALYDMKGKYPALLPDPSKKAYGEVYRVSKSQLARVDQWEDYQPERENNLFVRRSVRVGTDQGAWEAETYFYGGPREVWMSEIPSGDWRTRLLQGDQFYYFAYGSCMDNERFIAQGVGEEFSRVKGGAVLKGYAMRYTLSYADGGRADIVEDPQDTVEGKVYQITHKGLEYLLWREGVHQQTYRPVWIPIELQGKLYAHALSFTVVNKQREVAPPDHYAREILRGAKGTVTEAYYQRLCSDLTHKFKMEIPTF</sequence>
<dbReference type="PANTHER" id="PTHR12935">
    <property type="entry name" value="GAMMA-GLUTAMYLCYCLOTRANSFERASE"/>
    <property type="match status" value="1"/>
</dbReference>
<dbReference type="InterPro" id="IPR017939">
    <property type="entry name" value="G-Glutamylcylcotransferase"/>
</dbReference>
<proteinExistence type="predicted"/>
<gene>
    <name evidence="4" type="ORF">SAMN05444972_107195</name>
</gene>
<dbReference type="PANTHER" id="PTHR12935:SF0">
    <property type="entry name" value="GAMMA-GLUTAMYLCYCLOTRANSFERASE"/>
    <property type="match status" value="1"/>
</dbReference>
<keyword evidence="1" id="KW-0456">Lyase</keyword>
<dbReference type="AlphaFoldDB" id="A0A1I6SM43"/>
<dbReference type="GO" id="GO:0016740">
    <property type="term" value="F:transferase activity"/>
    <property type="evidence" value="ECO:0007669"/>
    <property type="project" value="UniProtKB-KW"/>
</dbReference>
<keyword evidence="4" id="KW-0808">Transferase</keyword>
<dbReference type="Proteomes" id="UP000198660">
    <property type="component" value="Unassembled WGS sequence"/>
</dbReference>
<feature type="active site" description="Proton acceptor" evidence="2">
    <location>
        <position position="213"/>
    </location>
</feature>
<dbReference type="SUPFAM" id="SSF110857">
    <property type="entry name" value="Gamma-glutamyl cyclotransferase-like"/>
    <property type="match status" value="2"/>
</dbReference>
<keyword evidence="5" id="KW-1185">Reference proteome</keyword>
<protein>
    <submittedName>
        <fullName evidence="4">Uncharacterized conserved protein YtfP, gamma-glutamylcyclotransferase (GGCT)/AIG2-like family</fullName>
    </submittedName>
</protein>
<dbReference type="Gene3D" id="3.10.490.10">
    <property type="entry name" value="Gamma-glutamyl cyclotransferase-like"/>
    <property type="match status" value="2"/>
</dbReference>
<feature type="domain" description="Gamma-glutamylcyclotransferase AIG2-like" evidence="3">
    <location>
        <begin position="8"/>
        <end position="126"/>
    </location>
</feature>
<dbReference type="GO" id="GO:0003839">
    <property type="term" value="F:gamma-glutamylcyclotransferase activity"/>
    <property type="evidence" value="ECO:0007669"/>
    <property type="project" value="InterPro"/>
</dbReference>
<evidence type="ECO:0000259" key="3">
    <source>
        <dbReference type="Pfam" id="PF06094"/>
    </source>
</evidence>
<dbReference type="RefSeq" id="WP_091837397.1">
    <property type="nucleotide sequence ID" value="NZ_FPAA01000007.1"/>
</dbReference>
<accession>A0A1I6SM43</accession>
<organism evidence="4 5">
    <name type="scientific">Marininema halotolerans</name>
    <dbReference type="NCBI Taxonomy" id="1155944"/>
    <lineage>
        <taxon>Bacteria</taxon>
        <taxon>Bacillati</taxon>
        <taxon>Bacillota</taxon>
        <taxon>Bacilli</taxon>
        <taxon>Bacillales</taxon>
        <taxon>Thermoactinomycetaceae</taxon>
        <taxon>Marininema</taxon>
    </lineage>
</organism>
<evidence type="ECO:0000313" key="4">
    <source>
        <dbReference type="EMBL" id="SFS78032.1"/>
    </source>
</evidence>
<dbReference type="Pfam" id="PF13772">
    <property type="entry name" value="AIG2_2"/>
    <property type="match status" value="1"/>
</dbReference>
<evidence type="ECO:0000256" key="2">
    <source>
        <dbReference type="PIRSR" id="PIRSR617939-1"/>
    </source>
</evidence>
<dbReference type="OrthoDB" id="8538589at2"/>
<dbReference type="Pfam" id="PF06094">
    <property type="entry name" value="GGACT"/>
    <property type="match status" value="1"/>
</dbReference>
<evidence type="ECO:0000313" key="5">
    <source>
        <dbReference type="Proteomes" id="UP000198660"/>
    </source>
</evidence>
<dbReference type="InterPro" id="IPR036568">
    <property type="entry name" value="GGCT-like_sf"/>
</dbReference>
<dbReference type="InterPro" id="IPR009288">
    <property type="entry name" value="AIG2-like_dom"/>
</dbReference>
<dbReference type="InterPro" id="IPR013024">
    <property type="entry name" value="GGCT-like"/>
</dbReference>
<dbReference type="EMBL" id="FPAA01000007">
    <property type="protein sequence ID" value="SFS78032.1"/>
    <property type="molecule type" value="Genomic_DNA"/>
</dbReference>
<dbReference type="CDD" id="cd06661">
    <property type="entry name" value="GGCT_like"/>
    <property type="match status" value="2"/>
</dbReference>
<evidence type="ECO:0000256" key="1">
    <source>
        <dbReference type="ARBA" id="ARBA00023239"/>
    </source>
</evidence>
<reference evidence="5" key="1">
    <citation type="submission" date="2016-10" db="EMBL/GenBank/DDBJ databases">
        <authorList>
            <person name="Varghese N."/>
            <person name="Submissions S."/>
        </authorList>
    </citation>
    <scope>NUCLEOTIDE SEQUENCE [LARGE SCALE GENOMIC DNA]</scope>
    <source>
        <strain evidence="5">DSM 45789</strain>
    </source>
</reference>